<dbReference type="PANTHER" id="PTHR33798:SF5">
    <property type="entry name" value="FLAVIN REDUCTASE LIKE DOMAIN-CONTAINING PROTEIN"/>
    <property type="match status" value="1"/>
</dbReference>
<sequence>MAEFSRKDIDQMHHLYRINLINSCSGYKSANLIGTKCSDGISNVAVFSSITHLGSNPGLLGFFLRPTTVIRNTYDNIKATGQYTINHIHNNILEDAHHTSAKYDKGISEFNVTQLEEEYKEGCSAPFVKDCPVQMAMSYVEEYPIKANNTILLIGRIEKLFVPDSLLEKDGFINLSKGQVATINGLDGYAVPELKARLEYQRPKPQFIKDNG</sequence>
<dbReference type="GO" id="GO:0016646">
    <property type="term" value="F:oxidoreductase activity, acting on the CH-NH group of donors, NAD or NADP as acceptor"/>
    <property type="evidence" value="ECO:0007669"/>
    <property type="project" value="UniProtKB-ARBA"/>
</dbReference>
<dbReference type="InterPro" id="IPR012349">
    <property type="entry name" value="Split_barrel_FMN-bd"/>
</dbReference>
<dbReference type="InterPro" id="IPR002563">
    <property type="entry name" value="Flavin_Rdtase-like_dom"/>
</dbReference>
<evidence type="ECO:0000313" key="7">
    <source>
        <dbReference type="Proteomes" id="UP000216840"/>
    </source>
</evidence>
<protein>
    <submittedName>
        <fullName evidence="6">Flavin oxidoreductase</fullName>
    </submittedName>
</protein>
<organism evidence="6 7">
    <name type="scientific">Winogradskyella aurantia</name>
    <dbReference type="NCBI Taxonomy" id="1915063"/>
    <lineage>
        <taxon>Bacteria</taxon>
        <taxon>Pseudomonadati</taxon>
        <taxon>Bacteroidota</taxon>
        <taxon>Flavobacteriia</taxon>
        <taxon>Flavobacteriales</taxon>
        <taxon>Flavobacteriaceae</taxon>
        <taxon>Winogradskyella</taxon>
    </lineage>
</organism>
<name>A0A265UWS8_9FLAO</name>
<keyword evidence="7" id="KW-1185">Reference proteome</keyword>
<evidence type="ECO:0000256" key="2">
    <source>
        <dbReference type="ARBA" id="ARBA00022630"/>
    </source>
</evidence>
<dbReference type="OrthoDB" id="5293996at2"/>
<evidence type="ECO:0000256" key="4">
    <source>
        <dbReference type="ARBA" id="ARBA00038054"/>
    </source>
</evidence>
<dbReference type="Pfam" id="PF01613">
    <property type="entry name" value="Flavin_Reduct"/>
    <property type="match status" value="1"/>
</dbReference>
<dbReference type="Gene3D" id="2.30.110.10">
    <property type="entry name" value="Electron Transport, Fmn-binding Protein, Chain A"/>
    <property type="match status" value="1"/>
</dbReference>
<dbReference type="AlphaFoldDB" id="A0A265UWS8"/>
<reference evidence="6 7" key="1">
    <citation type="submission" date="2017-05" db="EMBL/GenBank/DDBJ databases">
        <title>The draft genome sequence of Idiomarina salinarum WNB302.</title>
        <authorList>
            <person name="Sun Y."/>
            <person name="Chen B."/>
            <person name="Du Z."/>
        </authorList>
    </citation>
    <scope>NUCLEOTIDE SEQUENCE [LARGE SCALE GENOMIC DNA]</scope>
    <source>
        <strain evidence="6 7">WNB302</strain>
    </source>
</reference>
<proteinExistence type="inferred from homology"/>
<keyword evidence="3" id="KW-0288">FMN</keyword>
<dbReference type="PANTHER" id="PTHR33798">
    <property type="entry name" value="FLAVOPROTEIN OXYGENASE"/>
    <property type="match status" value="1"/>
</dbReference>
<comment type="caution">
    <text evidence="6">The sequence shown here is derived from an EMBL/GenBank/DDBJ whole genome shotgun (WGS) entry which is preliminary data.</text>
</comment>
<comment type="cofactor">
    <cofactor evidence="1">
        <name>FMN</name>
        <dbReference type="ChEBI" id="CHEBI:58210"/>
    </cofactor>
</comment>
<dbReference type="GO" id="GO:0010181">
    <property type="term" value="F:FMN binding"/>
    <property type="evidence" value="ECO:0007669"/>
    <property type="project" value="InterPro"/>
</dbReference>
<accession>A0A265UWS8</accession>
<dbReference type="Proteomes" id="UP000216840">
    <property type="component" value="Unassembled WGS sequence"/>
</dbReference>
<evidence type="ECO:0000256" key="1">
    <source>
        <dbReference type="ARBA" id="ARBA00001917"/>
    </source>
</evidence>
<dbReference type="EMBL" id="NGJN01000002">
    <property type="protein sequence ID" value="OZV69759.1"/>
    <property type="molecule type" value="Genomic_DNA"/>
</dbReference>
<keyword evidence="2" id="KW-0285">Flavoprotein</keyword>
<gene>
    <name evidence="6" type="ORF">CA834_03820</name>
</gene>
<evidence type="ECO:0000313" key="6">
    <source>
        <dbReference type="EMBL" id="OZV69759.1"/>
    </source>
</evidence>
<dbReference type="RefSeq" id="WP_094967351.1">
    <property type="nucleotide sequence ID" value="NZ_NGJN01000002.1"/>
</dbReference>
<evidence type="ECO:0000256" key="3">
    <source>
        <dbReference type="ARBA" id="ARBA00022643"/>
    </source>
</evidence>
<feature type="domain" description="Flavin reductase like" evidence="5">
    <location>
        <begin position="32"/>
        <end position="167"/>
    </location>
</feature>
<evidence type="ECO:0000259" key="5">
    <source>
        <dbReference type="Pfam" id="PF01613"/>
    </source>
</evidence>
<comment type="similarity">
    <text evidence="4">Belongs to the flavoredoxin family.</text>
</comment>
<dbReference type="SUPFAM" id="SSF50475">
    <property type="entry name" value="FMN-binding split barrel"/>
    <property type="match status" value="1"/>
</dbReference>